<evidence type="ECO:0000313" key="3">
    <source>
        <dbReference type="Proteomes" id="UP000664052"/>
    </source>
</evidence>
<dbReference type="InterPro" id="IPR010333">
    <property type="entry name" value="VirJ"/>
</dbReference>
<keyword evidence="3" id="KW-1185">Reference proteome</keyword>
<evidence type="ECO:0000259" key="1">
    <source>
        <dbReference type="Pfam" id="PF06057"/>
    </source>
</evidence>
<proteinExistence type="predicted"/>
<protein>
    <recommendedName>
        <fullName evidence="1">Bacterial virulence domain-containing protein</fullName>
    </recommendedName>
</protein>
<reference evidence="2 3" key="1">
    <citation type="submission" date="2021-02" db="EMBL/GenBank/DDBJ databases">
        <title>De Novo genome assembly of isolated myxobacteria.</title>
        <authorList>
            <person name="Stevens D.C."/>
        </authorList>
    </citation>
    <scope>NUCLEOTIDE SEQUENCE [LARGE SCALE GENOMIC DNA]</scope>
    <source>
        <strain evidence="2 3">ATCC 29039</strain>
    </source>
</reference>
<comment type="caution">
    <text evidence="2">The sequence shown here is derived from an EMBL/GenBank/DDBJ whole genome shotgun (WGS) entry which is preliminary data.</text>
</comment>
<accession>A0ABS3DKI3</accession>
<dbReference type="EMBL" id="JAFIMU010000009">
    <property type="protein sequence ID" value="MBN8231802.1"/>
    <property type="molecule type" value="Genomic_DNA"/>
</dbReference>
<dbReference type="Pfam" id="PF06057">
    <property type="entry name" value="VirJ"/>
    <property type="match status" value="1"/>
</dbReference>
<dbReference type="Proteomes" id="UP000664052">
    <property type="component" value="Unassembled WGS sequence"/>
</dbReference>
<name>A0ABS3DKI3_9BACT</name>
<gene>
    <name evidence="2" type="ORF">JYK02_30250</name>
</gene>
<organism evidence="2 3">
    <name type="scientific">Corallococcus macrosporus</name>
    <dbReference type="NCBI Taxonomy" id="35"/>
    <lineage>
        <taxon>Bacteria</taxon>
        <taxon>Pseudomonadati</taxon>
        <taxon>Myxococcota</taxon>
        <taxon>Myxococcia</taxon>
        <taxon>Myxococcales</taxon>
        <taxon>Cystobacterineae</taxon>
        <taxon>Myxococcaceae</taxon>
        <taxon>Corallococcus</taxon>
    </lineage>
</organism>
<evidence type="ECO:0000313" key="2">
    <source>
        <dbReference type="EMBL" id="MBN8231802.1"/>
    </source>
</evidence>
<feature type="domain" description="Bacterial virulence" evidence="1">
    <location>
        <begin position="17"/>
        <end position="76"/>
    </location>
</feature>
<sequence length="81" mass="8486">MEGGADVVPATAARLPEELRALKGLPVLCLYGDEELADSLCPTLSGVAGTRAVLLRGGHHFDGDYDAIARLVLRELGMALP</sequence>